<dbReference type="VEuPathDB" id="VectorBase:HLOH_049422"/>
<evidence type="ECO:0000256" key="3">
    <source>
        <dbReference type="ARBA" id="ARBA00022723"/>
    </source>
</evidence>
<organism evidence="7 8">
    <name type="scientific">Haemaphysalis longicornis</name>
    <name type="common">Bush tick</name>
    <dbReference type="NCBI Taxonomy" id="44386"/>
    <lineage>
        <taxon>Eukaryota</taxon>
        <taxon>Metazoa</taxon>
        <taxon>Ecdysozoa</taxon>
        <taxon>Arthropoda</taxon>
        <taxon>Chelicerata</taxon>
        <taxon>Arachnida</taxon>
        <taxon>Acari</taxon>
        <taxon>Parasitiformes</taxon>
        <taxon>Ixodida</taxon>
        <taxon>Ixodoidea</taxon>
        <taxon>Ixodidae</taxon>
        <taxon>Haemaphysalinae</taxon>
        <taxon>Haemaphysalis</taxon>
    </lineage>
</organism>
<dbReference type="InterPro" id="IPR032675">
    <property type="entry name" value="LRR_dom_sf"/>
</dbReference>
<feature type="domain" description="DDE Tnp4" evidence="6">
    <location>
        <begin position="484"/>
        <end position="567"/>
    </location>
</feature>
<dbReference type="PANTHER" id="PTHR24366">
    <property type="entry name" value="IG(IMMUNOGLOBULIN) AND LRR(LEUCINE RICH REPEAT) DOMAINS"/>
    <property type="match status" value="1"/>
</dbReference>
<keyword evidence="3" id="KW-0479">Metal-binding</keyword>
<dbReference type="PANTHER" id="PTHR24366:SF96">
    <property type="entry name" value="LEUCINE RICH REPEAT CONTAINING 53"/>
    <property type="match status" value="1"/>
</dbReference>
<dbReference type="GO" id="GO:0046872">
    <property type="term" value="F:metal ion binding"/>
    <property type="evidence" value="ECO:0007669"/>
    <property type="project" value="UniProtKB-KW"/>
</dbReference>
<dbReference type="AlphaFoldDB" id="A0A9J6FL27"/>
<comment type="caution">
    <text evidence="7">The sequence shown here is derived from an EMBL/GenBank/DDBJ whole genome shotgun (WGS) entry which is preliminary data.</text>
</comment>
<dbReference type="Pfam" id="PF13855">
    <property type="entry name" value="LRR_8"/>
    <property type="match status" value="2"/>
</dbReference>
<sequence>MMAAAQLTLASLVLYACLGERPCVAESGVDCPNLDWCLCNTTQHGPRVLCRAIGDTDKLAEEFSKLAGIEMDFLILDGVNITTLPPRYFENLTVKALYVKNTPLQFTEPDSFKGASILSTLYMGHNQLSAIPDGLEAVYGLKELRLPNNYIKSTDNLPPFRKVTDLDMSGNLIEKLNNTVLRTFTGLRRVWLGNNLISYLSRDFFSNVSHLEFIDLHNNFLTDISYSFYKLPHLTRQFKGCSCSATLAPRRNECQSAGVVQAVCFVFSCAPHLVLLCSWFARQRTCLRLYFLNVYVRRIFLRVCTSLLRQRTTMDCATLATVVQVAMELVDSDSEDEEFDDLVAALAVKLVRKDRNRIPLYCEEVVGRYFEFEFKRMFRLSRETFNDLADRYQASPFFPEFHGGRPRISAEKTCLVVLTYLGNQCSMYSIADSLSAEVISWPDEREQERIKAGFLLKSAGKGPRNTIGCVDGSHVEINTPKESPHNGYILGDCAYPLLPWLMTPYKDTARSFPTWKKKYNKCHSQQRVAIEGAFGLLKQRFRRLYLVDAASIKQCCLIIMGACVLHNLCNDERDLFDELQELPDLEEVGNSEESGVVVDRSVAGYSECLRKKIAEEQC</sequence>
<dbReference type="Proteomes" id="UP000821853">
    <property type="component" value="Chromosome 1"/>
</dbReference>
<keyword evidence="8" id="KW-1185">Reference proteome</keyword>
<dbReference type="InterPro" id="IPR027806">
    <property type="entry name" value="HARBI1_dom"/>
</dbReference>
<evidence type="ECO:0000256" key="4">
    <source>
        <dbReference type="ARBA" id="ARBA00022737"/>
    </source>
</evidence>
<dbReference type="InterPro" id="IPR001611">
    <property type="entry name" value="Leu-rich_rpt"/>
</dbReference>
<keyword evidence="2" id="KW-0433">Leucine-rich repeat</keyword>
<dbReference type="Gene3D" id="3.80.10.10">
    <property type="entry name" value="Ribonuclease Inhibitor"/>
    <property type="match status" value="1"/>
</dbReference>
<evidence type="ECO:0000259" key="6">
    <source>
        <dbReference type="Pfam" id="PF13359"/>
    </source>
</evidence>
<dbReference type="EMBL" id="JABSTR010000001">
    <property type="protein sequence ID" value="KAH9362708.1"/>
    <property type="molecule type" value="Genomic_DNA"/>
</dbReference>
<reference evidence="7 8" key="1">
    <citation type="journal article" date="2020" name="Cell">
        <title>Large-Scale Comparative Analyses of Tick Genomes Elucidate Their Genetic Diversity and Vector Capacities.</title>
        <authorList>
            <consortium name="Tick Genome and Microbiome Consortium (TIGMIC)"/>
            <person name="Jia N."/>
            <person name="Wang J."/>
            <person name="Shi W."/>
            <person name="Du L."/>
            <person name="Sun Y."/>
            <person name="Zhan W."/>
            <person name="Jiang J.F."/>
            <person name="Wang Q."/>
            <person name="Zhang B."/>
            <person name="Ji P."/>
            <person name="Bell-Sakyi L."/>
            <person name="Cui X.M."/>
            <person name="Yuan T.T."/>
            <person name="Jiang B.G."/>
            <person name="Yang W.F."/>
            <person name="Lam T.T."/>
            <person name="Chang Q.C."/>
            <person name="Ding S.J."/>
            <person name="Wang X.J."/>
            <person name="Zhu J.G."/>
            <person name="Ruan X.D."/>
            <person name="Zhao L."/>
            <person name="Wei J.T."/>
            <person name="Ye R.Z."/>
            <person name="Que T.C."/>
            <person name="Du C.H."/>
            <person name="Zhou Y.H."/>
            <person name="Cheng J.X."/>
            <person name="Dai P.F."/>
            <person name="Guo W.B."/>
            <person name="Han X.H."/>
            <person name="Huang E.J."/>
            <person name="Li L.F."/>
            <person name="Wei W."/>
            <person name="Gao Y.C."/>
            <person name="Liu J.Z."/>
            <person name="Shao H.Z."/>
            <person name="Wang X."/>
            <person name="Wang C.C."/>
            <person name="Yang T.C."/>
            <person name="Huo Q.B."/>
            <person name="Li W."/>
            <person name="Chen H.Y."/>
            <person name="Chen S.E."/>
            <person name="Zhou L.G."/>
            <person name="Ni X.B."/>
            <person name="Tian J.H."/>
            <person name="Sheng Y."/>
            <person name="Liu T."/>
            <person name="Pan Y.S."/>
            <person name="Xia L.Y."/>
            <person name="Li J."/>
            <person name="Zhao F."/>
            <person name="Cao W.C."/>
        </authorList>
    </citation>
    <scope>NUCLEOTIDE SEQUENCE [LARGE SCALE GENOMIC DNA]</scope>
    <source>
        <strain evidence="7">HaeL-2018</strain>
    </source>
</reference>
<dbReference type="SMART" id="SM00369">
    <property type="entry name" value="LRR_TYP"/>
    <property type="match status" value="4"/>
</dbReference>
<evidence type="ECO:0000256" key="2">
    <source>
        <dbReference type="ARBA" id="ARBA00022614"/>
    </source>
</evidence>
<keyword evidence="4" id="KW-0677">Repeat</keyword>
<dbReference type="OrthoDB" id="2668416at2759"/>
<evidence type="ECO:0000256" key="5">
    <source>
        <dbReference type="SAM" id="SignalP"/>
    </source>
</evidence>
<gene>
    <name evidence="7" type="ORF">HPB48_001195</name>
</gene>
<evidence type="ECO:0000313" key="7">
    <source>
        <dbReference type="EMBL" id="KAH9362708.1"/>
    </source>
</evidence>
<proteinExistence type="predicted"/>
<dbReference type="SUPFAM" id="SSF52058">
    <property type="entry name" value="L domain-like"/>
    <property type="match status" value="1"/>
</dbReference>
<protein>
    <recommendedName>
        <fullName evidence="6">DDE Tnp4 domain-containing protein</fullName>
    </recommendedName>
</protein>
<evidence type="ECO:0000256" key="1">
    <source>
        <dbReference type="ARBA" id="ARBA00001968"/>
    </source>
</evidence>
<name>A0A9J6FL27_HAELO</name>
<accession>A0A9J6FL27</accession>
<feature type="signal peptide" evidence="5">
    <location>
        <begin position="1"/>
        <end position="19"/>
    </location>
</feature>
<feature type="chain" id="PRO_5039919510" description="DDE Tnp4 domain-containing protein" evidence="5">
    <location>
        <begin position="20"/>
        <end position="618"/>
    </location>
</feature>
<dbReference type="InterPro" id="IPR003591">
    <property type="entry name" value="Leu-rich_rpt_typical-subtyp"/>
</dbReference>
<keyword evidence="5" id="KW-0732">Signal</keyword>
<dbReference type="Pfam" id="PF13359">
    <property type="entry name" value="DDE_Tnp_4"/>
    <property type="match status" value="1"/>
</dbReference>
<evidence type="ECO:0000313" key="8">
    <source>
        <dbReference type="Proteomes" id="UP000821853"/>
    </source>
</evidence>
<comment type="cofactor">
    <cofactor evidence="1">
        <name>a divalent metal cation</name>
        <dbReference type="ChEBI" id="CHEBI:60240"/>
    </cofactor>
</comment>